<dbReference type="PRINTS" id="PR01575">
    <property type="entry name" value="FFH4HYDRLASE"/>
</dbReference>
<dbReference type="InterPro" id="IPR036477">
    <property type="entry name" value="Formyl_transf_N_sf"/>
</dbReference>
<gene>
    <name evidence="4" type="ORF">KCX74_13080</name>
</gene>
<accession>A0A941DUM2</accession>
<evidence type="ECO:0000313" key="4">
    <source>
        <dbReference type="EMBL" id="MBR7796975.1"/>
    </source>
</evidence>
<dbReference type="EC" id="3.5.1.10" evidence="4"/>
<dbReference type="AlphaFoldDB" id="A0A941DUM2"/>
<dbReference type="PANTHER" id="PTHR42706">
    <property type="entry name" value="FORMYLTETRAHYDROFOLATE DEFORMYLASE"/>
    <property type="match status" value="1"/>
</dbReference>
<evidence type="ECO:0000259" key="3">
    <source>
        <dbReference type="Pfam" id="PF00551"/>
    </source>
</evidence>
<reference evidence="4" key="1">
    <citation type="submission" date="2021-04" db="EMBL/GenBank/DDBJ databases">
        <title>Isolation and polyphasic classification of algal microorganism.</title>
        <authorList>
            <person name="Wang S."/>
        </authorList>
    </citation>
    <scope>NUCLEOTIDE SEQUENCE</scope>
    <source>
        <strain evidence="4">720a</strain>
    </source>
</reference>
<name>A0A941DUM2_9BACI</name>
<dbReference type="Gene3D" id="3.40.50.170">
    <property type="entry name" value="Formyl transferase, N-terminal domain"/>
    <property type="match status" value="1"/>
</dbReference>
<organism evidence="4 5">
    <name type="scientific">Virgibacillus salarius</name>
    <dbReference type="NCBI Taxonomy" id="447199"/>
    <lineage>
        <taxon>Bacteria</taxon>
        <taxon>Bacillati</taxon>
        <taxon>Bacillota</taxon>
        <taxon>Bacilli</taxon>
        <taxon>Bacillales</taxon>
        <taxon>Bacillaceae</taxon>
        <taxon>Virgibacillus</taxon>
    </lineage>
</organism>
<protein>
    <submittedName>
        <fullName evidence="4">Formyltetrahydrofolate deformylase</fullName>
        <ecNumber evidence="4">3.5.1.10</ecNumber>
    </submittedName>
</protein>
<dbReference type="PANTHER" id="PTHR42706:SF1">
    <property type="entry name" value="FORMYLTETRAHYDROFOLATE DEFORMYLASE 2, MITOCHONDRIAL"/>
    <property type="match status" value="1"/>
</dbReference>
<dbReference type="GO" id="GO:0006189">
    <property type="term" value="P:'de novo' IMP biosynthetic process"/>
    <property type="evidence" value="ECO:0007669"/>
    <property type="project" value="InterPro"/>
</dbReference>
<dbReference type="GO" id="GO:0008864">
    <property type="term" value="F:formyltetrahydrofolate deformylase activity"/>
    <property type="evidence" value="ECO:0007669"/>
    <property type="project" value="UniProtKB-EC"/>
</dbReference>
<dbReference type="Pfam" id="PF00551">
    <property type="entry name" value="Formyl_trans_N"/>
    <property type="match status" value="1"/>
</dbReference>
<dbReference type="InterPro" id="IPR002376">
    <property type="entry name" value="Formyl_transf_N"/>
</dbReference>
<evidence type="ECO:0000313" key="5">
    <source>
        <dbReference type="Proteomes" id="UP000675284"/>
    </source>
</evidence>
<dbReference type="GO" id="GO:0006730">
    <property type="term" value="P:one-carbon metabolic process"/>
    <property type="evidence" value="ECO:0007669"/>
    <property type="project" value="UniProtKB-KW"/>
</dbReference>
<dbReference type="NCBIfam" id="NF004684">
    <property type="entry name" value="PRK06027.1"/>
    <property type="match status" value="1"/>
</dbReference>
<keyword evidence="1" id="KW-0554">One-carbon metabolism</keyword>
<dbReference type="RefSeq" id="WP_166530570.1">
    <property type="nucleotide sequence ID" value="NZ_JAGSOT010000039.1"/>
</dbReference>
<dbReference type="SUPFAM" id="SSF53328">
    <property type="entry name" value="Formyltransferase"/>
    <property type="match status" value="1"/>
</dbReference>
<evidence type="ECO:0000256" key="1">
    <source>
        <dbReference type="ARBA" id="ARBA00022563"/>
    </source>
</evidence>
<sequence>MNSKHYRIKLKGEFNFSMIDEVFEVIKLPFIRIHSVNKYQLEGEENLFFLRIELQCKADKRIKYIEESLLRIGNNYASDISMEEVTKKNMAIFVSKDNHCLREILWRWSDGELSCNIPLVISDYDTHKELVESYGIPFLKLRLTKTNEKNDSIASSILMENNIDFIVLARYMQVLSPRFVRKFDKKIINIHHSLLPAFIGANTYRRAFERGVKVIGATAHYVTEKLDEGPILAQQAIHLTDGLTLSDYKQYGKSIESDTLLQAIKWHIEDKIFIYHNKALVLK</sequence>
<keyword evidence="2 4" id="KW-0378">Hydrolase</keyword>
<evidence type="ECO:0000256" key="2">
    <source>
        <dbReference type="ARBA" id="ARBA00022801"/>
    </source>
</evidence>
<feature type="domain" description="Formyl transferase N-terminal" evidence="3">
    <location>
        <begin position="88"/>
        <end position="264"/>
    </location>
</feature>
<proteinExistence type="predicted"/>
<comment type="caution">
    <text evidence="4">The sequence shown here is derived from an EMBL/GenBank/DDBJ whole genome shotgun (WGS) entry which is preliminary data.</text>
</comment>
<dbReference type="PIRSF" id="PIRSF036480">
    <property type="entry name" value="FormyFH4_hydr"/>
    <property type="match status" value="1"/>
</dbReference>
<dbReference type="InterPro" id="IPR004810">
    <property type="entry name" value="PurU"/>
</dbReference>
<dbReference type="Proteomes" id="UP000675284">
    <property type="component" value="Unassembled WGS sequence"/>
</dbReference>
<keyword evidence="5" id="KW-1185">Reference proteome</keyword>
<dbReference type="EMBL" id="JAGSOT010000039">
    <property type="protein sequence ID" value="MBR7796975.1"/>
    <property type="molecule type" value="Genomic_DNA"/>
</dbReference>